<dbReference type="GO" id="GO:0016758">
    <property type="term" value="F:hexosyltransferase activity"/>
    <property type="evidence" value="ECO:0007669"/>
    <property type="project" value="InterPro"/>
</dbReference>
<evidence type="ECO:0000313" key="16">
    <source>
        <dbReference type="Proteomes" id="UP000655225"/>
    </source>
</evidence>
<evidence type="ECO:0000256" key="4">
    <source>
        <dbReference type="ARBA" id="ARBA00008661"/>
    </source>
</evidence>
<organism evidence="15 16">
    <name type="scientific">Tetracentron sinense</name>
    <name type="common">Spur-leaf</name>
    <dbReference type="NCBI Taxonomy" id="13715"/>
    <lineage>
        <taxon>Eukaryota</taxon>
        <taxon>Viridiplantae</taxon>
        <taxon>Streptophyta</taxon>
        <taxon>Embryophyta</taxon>
        <taxon>Tracheophyta</taxon>
        <taxon>Spermatophyta</taxon>
        <taxon>Magnoliopsida</taxon>
        <taxon>Trochodendrales</taxon>
        <taxon>Trochodendraceae</taxon>
        <taxon>Tetracentron</taxon>
    </lineage>
</organism>
<evidence type="ECO:0000256" key="9">
    <source>
        <dbReference type="ARBA" id="ARBA00022989"/>
    </source>
</evidence>
<keyword evidence="5" id="KW-0328">Glycosyltransferase</keyword>
<dbReference type="UniPathway" id="UPA00378"/>
<dbReference type="EMBL" id="JABCRI010000016">
    <property type="protein sequence ID" value="KAF8392504.1"/>
    <property type="molecule type" value="Genomic_DNA"/>
</dbReference>
<dbReference type="Proteomes" id="UP000655225">
    <property type="component" value="Unassembled WGS sequence"/>
</dbReference>
<evidence type="ECO:0000313" key="15">
    <source>
        <dbReference type="EMBL" id="KAF8392504.1"/>
    </source>
</evidence>
<comment type="pathway">
    <text evidence="3">Protein modification; protein glycosylation.</text>
</comment>
<evidence type="ECO:0000256" key="8">
    <source>
        <dbReference type="ARBA" id="ARBA00022968"/>
    </source>
</evidence>
<comment type="caution">
    <text evidence="15">The sequence shown here is derived from an EMBL/GenBank/DDBJ whole genome shotgun (WGS) entry which is preliminary data.</text>
</comment>
<keyword evidence="12" id="KW-0464">Manganese</keyword>
<keyword evidence="11" id="KW-0472">Membrane</keyword>
<protein>
    <recommendedName>
        <fullName evidence="14">DUF4094 domain-containing protein</fullName>
    </recommendedName>
</protein>
<dbReference type="OMA" id="ICAVELH"/>
<feature type="compositionally biased region" description="Low complexity" evidence="13">
    <location>
        <begin position="86"/>
        <end position="96"/>
    </location>
</feature>
<evidence type="ECO:0000256" key="2">
    <source>
        <dbReference type="ARBA" id="ARBA00004323"/>
    </source>
</evidence>
<dbReference type="AlphaFoldDB" id="A0A834YNJ8"/>
<comment type="cofactor">
    <cofactor evidence="1">
        <name>Mn(2+)</name>
        <dbReference type="ChEBI" id="CHEBI:29035"/>
    </cofactor>
</comment>
<comment type="similarity">
    <text evidence="4">Belongs to the glycosyltransferase 31 family.</text>
</comment>
<dbReference type="Pfam" id="PF13334">
    <property type="entry name" value="DUF4094"/>
    <property type="match status" value="1"/>
</dbReference>
<reference evidence="15 16" key="1">
    <citation type="submission" date="2020-04" db="EMBL/GenBank/DDBJ databases">
        <title>Plant Genome Project.</title>
        <authorList>
            <person name="Zhang R.-G."/>
        </authorList>
    </citation>
    <scope>NUCLEOTIDE SEQUENCE [LARGE SCALE GENOMIC DNA]</scope>
    <source>
        <strain evidence="15">YNK0</strain>
        <tissue evidence="15">Leaf</tissue>
    </source>
</reference>
<name>A0A834YNJ8_TETSI</name>
<evidence type="ECO:0000256" key="1">
    <source>
        <dbReference type="ARBA" id="ARBA00001936"/>
    </source>
</evidence>
<keyword evidence="7" id="KW-0812">Transmembrane</keyword>
<proteinExistence type="inferred from homology"/>
<dbReference type="InterPro" id="IPR025298">
    <property type="entry name" value="DUF4094"/>
</dbReference>
<keyword evidence="9" id="KW-1133">Transmembrane helix</keyword>
<sequence length="278" mass="31561">MLFTNRMWAPQESNGQIISRRRHEQELQVIFEDCTMKRKLGKDKDVMGEVYKTHVAIQPGRSLDKTISMLQMELAATRSSQEMGSHESSTAISTSSREGPPRKKAFVGIGINTAFGSRKRRDSAGAVEGYHELSAKTKTFFSTAVAKWDADFYVKVDDDVHVNLVYPEPKYWKFGEAGNKYFRHATGQLSTLTSAICAVELHQIVSGRHRPVMFALHHLIGAAVEFANQWRKSRMFMEGVVKGMELFGVPSKMIVKSFRRSYNRQHIEIEAMHAWSSL</sequence>
<feature type="region of interest" description="Disordered" evidence="13">
    <location>
        <begin position="76"/>
        <end position="103"/>
    </location>
</feature>
<evidence type="ECO:0000256" key="5">
    <source>
        <dbReference type="ARBA" id="ARBA00022676"/>
    </source>
</evidence>
<evidence type="ECO:0000259" key="14">
    <source>
        <dbReference type="Pfam" id="PF13334"/>
    </source>
</evidence>
<dbReference type="InterPro" id="IPR002659">
    <property type="entry name" value="Glyco_trans_31"/>
</dbReference>
<gene>
    <name evidence="15" type="ORF">HHK36_022846</name>
</gene>
<evidence type="ECO:0000256" key="10">
    <source>
        <dbReference type="ARBA" id="ARBA00023034"/>
    </source>
</evidence>
<dbReference type="Pfam" id="PF01762">
    <property type="entry name" value="Galactosyl_T"/>
    <property type="match status" value="1"/>
</dbReference>
<keyword evidence="10" id="KW-0333">Golgi apparatus</keyword>
<keyword evidence="8" id="KW-0735">Signal-anchor</keyword>
<comment type="subcellular location">
    <subcellularLocation>
        <location evidence="2">Golgi apparatus membrane</location>
        <topology evidence="2">Single-pass type II membrane protein</topology>
    </subcellularLocation>
</comment>
<evidence type="ECO:0000256" key="6">
    <source>
        <dbReference type="ARBA" id="ARBA00022679"/>
    </source>
</evidence>
<evidence type="ECO:0000256" key="11">
    <source>
        <dbReference type="ARBA" id="ARBA00023136"/>
    </source>
</evidence>
<keyword evidence="16" id="KW-1185">Reference proteome</keyword>
<dbReference type="GO" id="GO:0000139">
    <property type="term" value="C:Golgi membrane"/>
    <property type="evidence" value="ECO:0007669"/>
    <property type="project" value="UniProtKB-SubCell"/>
</dbReference>
<evidence type="ECO:0000256" key="7">
    <source>
        <dbReference type="ARBA" id="ARBA00022692"/>
    </source>
</evidence>
<evidence type="ECO:0000256" key="13">
    <source>
        <dbReference type="SAM" id="MobiDB-lite"/>
    </source>
</evidence>
<evidence type="ECO:0000256" key="3">
    <source>
        <dbReference type="ARBA" id="ARBA00004922"/>
    </source>
</evidence>
<accession>A0A834YNJ8</accession>
<keyword evidence="6" id="KW-0808">Transferase</keyword>
<evidence type="ECO:0000256" key="12">
    <source>
        <dbReference type="ARBA" id="ARBA00023211"/>
    </source>
</evidence>
<feature type="domain" description="DUF4094" evidence="14">
    <location>
        <begin position="1"/>
        <end position="80"/>
    </location>
</feature>